<dbReference type="EMBL" id="BMZI01000007">
    <property type="protein sequence ID" value="GHB30576.1"/>
    <property type="molecule type" value="Genomic_DNA"/>
</dbReference>
<proteinExistence type="predicted"/>
<accession>A0ABQ3ECQ7</accession>
<sequence length="47" mass="5368">MPALPVVESASMAPLDDATYWTLADRERRLTDWALEMRGMLEEVCAR</sequence>
<evidence type="ECO:0000313" key="1">
    <source>
        <dbReference type="EMBL" id="GHB30576.1"/>
    </source>
</evidence>
<gene>
    <name evidence="1" type="ORF">GCM10009038_31710</name>
</gene>
<protein>
    <submittedName>
        <fullName evidence="1">Uncharacterized protein</fullName>
    </submittedName>
</protein>
<dbReference type="RefSeq" id="WP_189445698.1">
    <property type="nucleotide sequence ID" value="NZ_BMZI01000007.1"/>
</dbReference>
<organism evidence="1 2">
    <name type="scientific">Salinicola rhizosphaerae</name>
    <dbReference type="NCBI Taxonomy" id="1443141"/>
    <lineage>
        <taxon>Bacteria</taxon>
        <taxon>Pseudomonadati</taxon>
        <taxon>Pseudomonadota</taxon>
        <taxon>Gammaproteobacteria</taxon>
        <taxon>Oceanospirillales</taxon>
        <taxon>Halomonadaceae</taxon>
        <taxon>Salinicola</taxon>
    </lineage>
</organism>
<keyword evidence="2" id="KW-1185">Reference proteome</keyword>
<dbReference type="Proteomes" id="UP000646745">
    <property type="component" value="Unassembled WGS sequence"/>
</dbReference>
<name>A0ABQ3ECQ7_9GAMM</name>
<evidence type="ECO:0000313" key="2">
    <source>
        <dbReference type="Proteomes" id="UP000646745"/>
    </source>
</evidence>
<reference evidence="2" key="1">
    <citation type="journal article" date="2019" name="Int. J. Syst. Evol. Microbiol.">
        <title>The Global Catalogue of Microorganisms (GCM) 10K type strain sequencing project: providing services to taxonomists for standard genome sequencing and annotation.</title>
        <authorList>
            <consortium name="The Broad Institute Genomics Platform"/>
            <consortium name="The Broad Institute Genome Sequencing Center for Infectious Disease"/>
            <person name="Wu L."/>
            <person name="Ma J."/>
        </authorList>
    </citation>
    <scope>NUCLEOTIDE SEQUENCE [LARGE SCALE GENOMIC DNA]</scope>
    <source>
        <strain evidence="2">KCTC 32998</strain>
    </source>
</reference>
<comment type="caution">
    <text evidence="1">The sequence shown here is derived from an EMBL/GenBank/DDBJ whole genome shotgun (WGS) entry which is preliminary data.</text>
</comment>